<organism evidence="7 8">
    <name type="scientific">Ruminiclostridium cellulolyticum (strain ATCC 35319 / DSM 5812 / JCM 6584 / H10)</name>
    <name type="common">Clostridium cellulolyticum</name>
    <dbReference type="NCBI Taxonomy" id="394503"/>
    <lineage>
        <taxon>Bacteria</taxon>
        <taxon>Bacillati</taxon>
        <taxon>Bacillota</taxon>
        <taxon>Clostridia</taxon>
        <taxon>Eubacteriales</taxon>
        <taxon>Oscillospiraceae</taxon>
        <taxon>Ruminiclostridium</taxon>
    </lineage>
</organism>
<dbReference type="SUPFAM" id="SSF63999">
    <property type="entry name" value="Thiamin pyrophosphokinase, catalytic domain"/>
    <property type="match status" value="1"/>
</dbReference>
<dbReference type="KEGG" id="cce:Ccel_1538"/>
<sequence>MKVVCVCNGSISDYDKLKKYILASDYIISVDGGASHLRKMGIDPDILIGDFDSANPQDLDYFIGKGIEVFKFPVEKDMTDSELAIEKAFELGAKELVFLGALGTRIDHSFANIMLLKKMLDRGLKGSIVDEHNEIYMFDSDFSLSNKEGCKLSLIPITEKVTGVSTKGLKYPLNNATMVLGTSWGVSNEFGKETAKVTIVSGILLACLSRD</sequence>
<keyword evidence="4" id="KW-0067">ATP-binding</keyword>
<dbReference type="PANTHER" id="PTHR41299">
    <property type="entry name" value="THIAMINE PYROPHOSPHOKINASE"/>
    <property type="match status" value="1"/>
</dbReference>
<evidence type="ECO:0000256" key="5">
    <source>
        <dbReference type="NCBIfam" id="TIGR01378"/>
    </source>
</evidence>
<evidence type="ECO:0000313" key="7">
    <source>
        <dbReference type="EMBL" id="ACL75890.1"/>
    </source>
</evidence>
<dbReference type="AlphaFoldDB" id="B8I264"/>
<dbReference type="Pfam" id="PF04263">
    <property type="entry name" value="TPK_catalytic"/>
    <property type="match status" value="1"/>
</dbReference>
<dbReference type="SUPFAM" id="SSF63862">
    <property type="entry name" value="Thiamin pyrophosphokinase, substrate-binding domain"/>
    <property type="match status" value="1"/>
</dbReference>
<dbReference type="InterPro" id="IPR053149">
    <property type="entry name" value="TPK"/>
</dbReference>
<dbReference type="PANTHER" id="PTHR41299:SF1">
    <property type="entry name" value="THIAMINE PYROPHOSPHOKINASE"/>
    <property type="match status" value="1"/>
</dbReference>
<accession>B8I264</accession>
<reference evidence="7 8" key="1">
    <citation type="submission" date="2009-01" db="EMBL/GenBank/DDBJ databases">
        <title>Complete sequence of Clostridium cellulolyticum H10.</title>
        <authorList>
            <consortium name="US DOE Joint Genome Institute"/>
            <person name="Lucas S."/>
            <person name="Copeland A."/>
            <person name="Lapidus A."/>
            <person name="Glavina del Rio T."/>
            <person name="Dalin E."/>
            <person name="Tice H."/>
            <person name="Bruce D."/>
            <person name="Goodwin L."/>
            <person name="Pitluck S."/>
            <person name="Chertkov O."/>
            <person name="Saunders E."/>
            <person name="Brettin T."/>
            <person name="Detter J.C."/>
            <person name="Han C."/>
            <person name="Larimer F."/>
            <person name="Land M."/>
            <person name="Hauser L."/>
            <person name="Kyrpides N."/>
            <person name="Ivanova N."/>
            <person name="Zhou J."/>
            <person name="Richardson P."/>
        </authorList>
    </citation>
    <scope>NUCLEOTIDE SEQUENCE [LARGE SCALE GENOMIC DNA]</scope>
    <source>
        <strain evidence="8">ATCC 35319 / DSM 5812 / JCM 6584 / H10</strain>
    </source>
</reference>
<dbReference type="GO" id="GO:0006772">
    <property type="term" value="P:thiamine metabolic process"/>
    <property type="evidence" value="ECO:0007669"/>
    <property type="project" value="UniProtKB-UniRule"/>
</dbReference>
<evidence type="ECO:0000256" key="1">
    <source>
        <dbReference type="ARBA" id="ARBA00022679"/>
    </source>
</evidence>
<dbReference type="RefSeq" id="WP_015925031.1">
    <property type="nucleotide sequence ID" value="NC_011898.1"/>
</dbReference>
<proteinExistence type="predicted"/>
<dbReference type="GO" id="GO:0005524">
    <property type="term" value="F:ATP binding"/>
    <property type="evidence" value="ECO:0007669"/>
    <property type="project" value="UniProtKB-KW"/>
</dbReference>
<dbReference type="InterPro" id="IPR007373">
    <property type="entry name" value="Thiamin_PyroPKinase_B1-bd"/>
</dbReference>
<keyword evidence="2" id="KW-0547">Nucleotide-binding</keyword>
<keyword evidence="8" id="KW-1185">Reference proteome</keyword>
<dbReference type="Pfam" id="PF04265">
    <property type="entry name" value="TPK_B1_binding"/>
    <property type="match status" value="1"/>
</dbReference>
<evidence type="ECO:0000259" key="6">
    <source>
        <dbReference type="SMART" id="SM00983"/>
    </source>
</evidence>
<dbReference type="GO" id="GO:0016301">
    <property type="term" value="F:kinase activity"/>
    <property type="evidence" value="ECO:0007669"/>
    <property type="project" value="UniProtKB-KW"/>
</dbReference>
<dbReference type="GO" id="GO:0030975">
    <property type="term" value="F:thiamine binding"/>
    <property type="evidence" value="ECO:0007669"/>
    <property type="project" value="InterPro"/>
</dbReference>
<dbReference type="Proteomes" id="UP000001349">
    <property type="component" value="Chromosome"/>
</dbReference>
<dbReference type="NCBIfam" id="TIGR01378">
    <property type="entry name" value="thi_PPkinase"/>
    <property type="match status" value="1"/>
</dbReference>
<dbReference type="GO" id="GO:0004788">
    <property type="term" value="F:thiamine diphosphokinase activity"/>
    <property type="evidence" value="ECO:0007669"/>
    <property type="project" value="UniProtKB-UniRule"/>
</dbReference>
<dbReference type="eggNOG" id="COG1564">
    <property type="taxonomic scope" value="Bacteria"/>
</dbReference>
<keyword evidence="1" id="KW-0808">Transferase</keyword>
<dbReference type="OrthoDB" id="9804377at2"/>
<protein>
    <recommendedName>
        <fullName evidence="5">Thiamine diphosphokinase</fullName>
        <ecNumber evidence="5">2.7.6.2</ecNumber>
    </recommendedName>
</protein>
<dbReference type="InterPro" id="IPR006282">
    <property type="entry name" value="Thi_PPkinase"/>
</dbReference>
<dbReference type="InterPro" id="IPR036371">
    <property type="entry name" value="TPK_B1-bd_sf"/>
</dbReference>
<dbReference type="InterPro" id="IPR036759">
    <property type="entry name" value="TPK_catalytic_sf"/>
</dbReference>
<dbReference type="Gene3D" id="3.40.50.10240">
    <property type="entry name" value="Thiamin pyrophosphokinase, catalytic domain"/>
    <property type="match status" value="1"/>
</dbReference>
<evidence type="ECO:0000256" key="3">
    <source>
        <dbReference type="ARBA" id="ARBA00022777"/>
    </source>
</evidence>
<gene>
    <name evidence="7" type="ordered locus">Ccel_1538</name>
</gene>
<keyword evidence="3 7" id="KW-0418">Kinase</keyword>
<dbReference type="EMBL" id="CP001348">
    <property type="protein sequence ID" value="ACL75890.1"/>
    <property type="molecule type" value="Genomic_DNA"/>
</dbReference>
<dbReference type="SMART" id="SM00983">
    <property type="entry name" value="TPK_B1_binding"/>
    <property type="match status" value="1"/>
</dbReference>
<evidence type="ECO:0000256" key="4">
    <source>
        <dbReference type="ARBA" id="ARBA00022840"/>
    </source>
</evidence>
<dbReference type="STRING" id="394503.Ccel_1538"/>
<dbReference type="EC" id="2.7.6.2" evidence="5"/>
<dbReference type="GO" id="GO:0009229">
    <property type="term" value="P:thiamine diphosphate biosynthetic process"/>
    <property type="evidence" value="ECO:0007669"/>
    <property type="project" value="InterPro"/>
</dbReference>
<name>B8I264_RUMCH</name>
<dbReference type="HOGENOM" id="CLU_044237_1_1_9"/>
<dbReference type="CDD" id="cd07995">
    <property type="entry name" value="TPK"/>
    <property type="match status" value="1"/>
</dbReference>
<evidence type="ECO:0000313" key="8">
    <source>
        <dbReference type="Proteomes" id="UP000001349"/>
    </source>
</evidence>
<dbReference type="InterPro" id="IPR007371">
    <property type="entry name" value="TPK_catalytic"/>
</dbReference>
<feature type="domain" description="Thiamin pyrophosphokinase thiamin-binding" evidence="6">
    <location>
        <begin position="126"/>
        <end position="205"/>
    </location>
</feature>
<evidence type="ECO:0000256" key="2">
    <source>
        <dbReference type="ARBA" id="ARBA00022741"/>
    </source>
</evidence>